<gene>
    <name evidence="1" type="ORF">ZHAS_00005278</name>
</gene>
<evidence type="ECO:0000313" key="1">
    <source>
        <dbReference type="EMBL" id="KFB38002.1"/>
    </source>
</evidence>
<evidence type="ECO:0000313" key="3">
    <source>
        <dbReference type="Proteomes" id="UP000030765"/>
    </source>
</evidence>
<protein>
    <submittedName>
        <fullName evidence="1 2">DNA polymerase subunit gamma-1-like protein</fullName>
    </submittedName>
</protein>
<dbReference type="VEuPathDB" id="VectorBase:ASIC005278"/>
<organism evidence="1">
    <name type="scientific">Anopheles sinensis</name>
    <name type="common">Mosquito</name>
    <dbReference type="NCBI Taxonomy" id="74873"/>
    <lineage>
        <taxon>Eukaryota</taxon>
        <taxon>Metazoa</taxon>
        <taxon>Ecdysozoa</taxon>
        <taxon>Arthropoda</taxon>
        <taxon>Hexapoda</taxon>
        <taxon>Insecta</taxon>
        <taxon>Pterygota</taxon>
        <taxon>Neoptera</taxon>
        <taxon>Endopterygota</taxon>
        <taxon>Diptera</taxon>
        <taxon>Nematocera</taxon>
        <taxon>Culicoidea</taxon>
        <taxon>Culicidae</taxon>
        <taxon>Anophelinae</taxon>
        <taxon>Anopheles</taxon>
    </lineage>
</organism>
<name>A0A084VJ58_ANOSI</name>
<evidence type="ECO:0000313" key="2">
    <source>
        <dbReference type="EnsemblMetazoa" id="ASIC005278-PA"/>
    </source>
</evidence>
<reference evidence="1 3" key="1">
    <citation type="journal article" date="2014" name="BMC Genomics">
        <title>Genome sequence of Anopheles sinensis provides insight into genetics basis of mosquito competence for malaria parasites.</title>
        <authorList>
            <person name="Zhou D."/>
            <person name="Zhang D."/>
            <person name="Ding G."/>
            <person name="Shi L."/>
            <person name="Hou Q."/>
            <person name="Ye Y."/>
            <person name="Xu Y."/>
            <person name="Zhou H."/>
            <person name="Xiong C."/>
            <person name="Li S."/>
            <person name="Yu J."/>
            <person name="Hong S."/>
            <person name="Yu X."/>
            <person name="Zou P."/>
            <person name="Chen C."/>
            <person name="Chang X."/>
            <person name="Wang W."/>
            <person name="Lv Y."/>
            <person name="Sun Y."/>
            <person name="Ma L."/>
            <person name="Shen B."/>
            <person name="Zhu C."/>
        </authorList>
    </citation>
    <scope>NUCLEOTIDE SEQUENCE [LARGE SCALE GENOMIC DNA]</scope>
</reference>
<dbReference type="Proteomes" id="UP000030765">
    <property type="component" value="Unassembled WGS sequence"/>
</dbReference>
<accession>A0A084VJ58</accession>
<reference evidence="2" key="2">
    <citation type="submission" date="2020-05" db="UniProtKB">
        <authorList>
            <consortium name="EnsemblMetazoa"/>
        </authorList>
    </citation>
    <scope>IDENTIFICATION</scope>
</reference>
<dbReference type="EMBL" id="KE524859">
    <property type="protein sequence ID" value="KFB38002.1"/>
    <property type="molecule type" value="Genomic_DNA"/>
</dbReference>
<dbReference type="AlphaFoldDB" id="A0A084VJ58"/>
<proteinExistence type="predicted"/>
<dbReference type="EnsemblMetazoa" id="ASIC005278-RA">
    <property type="protein sequence ID" value="ASIC005278-PA"/>
    <property type="gene ID" value="ASIC005278"/>
</dbReference>
<dbReference type="EMBL" id="ATLV01013458">
    <property type="status" value="NOT_ANNOTATED_CDS"/>
    <property type="molecule type" value="Genomic_DNA"/>
</dbReference>
<sequence>MEPLHRSPPRVTVRPKSREGFASRKEEAYDFYMGSIFPLKPTKAPTSTIIMNGVLNEAIFQRTFSCDSRLLQAQRHAVLRKIMHFSRDLSLHQAVVGRASFRYPVTHRSSYKSIGTIVT</sequence>
<keyword evidence="3" id="KW-1185">Reference proteome</keyword>